<reference evidence="2" key="1">
    <citation type="submission" date="2020-05" db="EMBL/GenBank/DDBJ databases">
        <authorList>
            <person name="Chiriac C."/>
            <person name="Salcher M."/>
            <person name="Ghai R."/>
            <person name="Kavagutti S V."/>
        </authorList>
    </citation>
    <scope>NUCLEOTIDE SEQUENCE</scope>
</reference>
<name>A0A6J6MYQ9_9ZZZZ</name>
<gene>
    <name evidence="2" type="ORF">UFOPK2310_01000</name>
</gene>
<keyword evidence="1" id="KW-0812">Transmembrane</keyword>
<organism evidence="2">
    <name type="scientific">freshwater metagenome</name>
    <dbReference type="NCBI Taxonomy" id="449393"/>
    <lineage>
        <taxon>unclassified sequences</taxon>
        <taxon>metagenomes</taxon>
        <taxon>ecological metagenomes</taxon>
    </lineage>
</organism>
<sequence>MTPFDIRNNTFVGCVIGALAAITIAVFDMDFGVVTIEQRLLGASWQFLPRAIHIDIKLFTQCFEKPLEIIRDIAACPGCDGPLAHTQLTIWHH</sequence>
<accession>A0A6J6MYQ9</accession>
<dbReference type="AlphaFoldDB" id="A0A6J6MYQ9"/>
<evidence type="ECO:0000256" key="1">
    <source>
        <dbReference type="SAM" id="Phobius"/>
    </source>
</evidence>
<keyword evidence="1" id="KW-1133">Transmembrane helix</keyword>
<dbReference type="EMBL" id="CAEZWW010000119">
    <property type="protein sequence ID" value="CAB4677393.1"/>
    <property type="molecule type" value="Genomic_DNA"/>
</dbReference>
<protein>
    <submittedName>
        <fullName evidence="2">Unannotated protein</fullName>
    </submittedName>
</protein>
<evidence type="ECO:0000313" key="2">
    <source>
        <dbReference type="EMBL" id="CAB4677393.1"/>
    </source>
</evidence>
<keyword evidence="1" id="KW-0472">Membrane</keyword>
<feature type="transmembrane region" description="Helical" evidence="1">
    <location>
        <begin position="6"/>
        <end position="27"/>
    </location>
</feature>
<proteinExistence type="predicted"/>